<dbReference type="KEGG" id="lhi:JP39_00085"/>
<keyword evidence="4" id="KW-1185">Reference proteome</keyword>
<evidence type="ECO:0000259" key="2">
    <source>
        <dbReference type="Pfam" id="PF03217"/>
    </source>
</evidence>
<sequence length="377" mass="40051">MKKSTSLLLSGVLVSGMVLGTIVTPATVHASDDAAAVTQADKDVTNSVTYYDRAGVQLPIPPTKVTGTVGAPITTVPDGYTLIDGEKPVFTDSSTGSVGVEITPMISVKVNFVDQNNGLVKTETINGGDGNAYTFSTLPAGCSWPKDANKTITLEAGKEYNVPVDRQVSNTVIFKTSDATEAGRTQVFGDKVGDKVTLTADQIPAGYTVISNDLTLQSDGNTQMITVTKNVEGITPFTATVRVGKSATTLYTVDGKAITSRLLGANSDWKTANKLVLNGKAYYQVATTEWVPADKVTVVSQTNENTDTNSTAEKADRKTVTTKNVDYTPLYDGNGKQVSNRGLGKSSAWATDQMQTINNVKYYRVATNEWLKASDIA</sequence>
<dbReference type="Proteomes" id="UP000061546">
    <property type="component" value="Chromosome"/>
</dbReference>
<reference evidence="3 4" key="1">
    <citation type="submission" date="2015-08" db="EMBL/GenBank/DDBJ databases">
        <title>Genomic sequence of Lactobacillus heilongjiangensis DSM 28069, isolated from Chinese traditional pickle.</title>
        <authorList>
            <person name="Jiang X."/>
            <person name="Zheng B."/>
            <person name="Cheng H."/>
        </authorList>
    </citation>
    <scope>NUCLEOTIDE SEQUENCE [LARGE SCALE GENOMIC DNA]</scope>
    <source>
        <strain evidence="3 4">DSM 28069</strain>
    </source>
</reference>
<dbReference type="AlphaFoldDB" id="A0A0K2L9C9"/>
<accession>A0A0K2L9C9</accession>
<protein>
    <recommendedName>
        <fullName evidence="2">S-layer protein C-terminal domain-containing protein</fullName>
    </recommendedName>
</protein>
<dbReference type="RefSeq" id="WP_041499082.1">
    <property type="nucleotide sequence ID" value="NZ_BJDV01000004.1"/>
</dbReference>
<gene>
    <name evidence="3" type="ORF">JP39_00085</name>
</gene>
<dbReference type="Pfam" id="PF03217">
    <property type="entry name" value="SlpA"/>
    <property type="match status" value="2"/>
</dbReference>
<name>A0A0K2L9C9_9LACO</name>
<evidence type="ECO:0000256" key="1">
    <source>
        <dbReference type="SAM" id="SignalP"/>
    </source>
</evidence>
<feature type="domain" description="S-layer protein C-terminal" evidence="2">
    <location>
        <begin position="245"/>
        <end position="291"/>
    </location>
</feature>
<keyword evidence="1" id="KW-0732">Signal</keyword>
<dbReference type="InterPro" id="IPR024968">
    <property type="entry name" value="SlpA_C_lactobacillus"/>
</dbReference>
<feature type="chain" id="PRO_5005480128" description="S-layer protein C-terminal domain-containing protein" evidence="1">
    <location>
        <begin position="31"/>
        <end position="377"/>
    </location>
</feature>
<feature type="domain" description="S-layer protein C-terminal" evidence="2">
    <location>
        <begin position="330"/>
        <end position="374"/>
    </location>
</feature>
<evidence type="ECO:0000313" key="3">
    <source>
        <dbReference type="EMBL" id="ALB27899.1"/>
    </source>
</evidence>
<organism evidence="3 4">
    <name type="scientific">Companilactobacillus heilongjiangensis</name>
    <dbReference type="NCBI Taxonomy" id="1074467"/>
    <lineage>
        <taxon>Bacteria</taxon>
        <taxon>Bacillati</taxon>
        <taxon>Bacillota</taxon>
        <taxon>Bacilli</taxon>
        <taxon>Lactobacillales</taxon>
        <taxon>Lactobacillaceae</taxon>
        <taxon>Companilactobacillus</taxon>
    </lineage>
</organism>
<feature type="signal peptide" evidence="1">
    <location>
        <begin position="1"/>
        <end position="30"/>
    </location>
</feature>
<proteinExistence type="predicted"/>
<evidence type="ECO:0000313" key="4">
    <source>
        <dbReference type="Proteomes" id="UP000061546"/>
    </source>
</evidence>
<dbReference type="EMBL" id="CP012559">
    <property type="protein sequence ID" value="ALB27899.1"/>
    <property type="molecule type" value="Genomic_DNA"/>
</dbReference>